<keyword evidence="2" id="KW-0808">Transferase</keyword>
<proteinExistence type="predicted"/>
<organism evidence="2 3">
    <name type="scientific">Candidatus Gottesmanbacteria bacterium CG11_big_fil_rev_8_21_14_0_20_37_11</name>
    <dbReference type="NCBI Taxonomy" id="1974575"/>
    <lineage>
        <taxon>Bacteria</taxon>
        <taxon>Candidatus Gottesmaniibacteriota</taxon>
    </lineage>
</organism>
<dbReference type="NCBIfam" id="TIGR03725">
    <property type="entry name" value="T6A_YeaZ"/>
    <property type="match status" value="1"/>
</dbReference>
<dbReference type="SUPFAM" id="SSF53067">
    <property type="entry name" value="Actin-like ATPase domain"/>
    <property type="match status" value="1"/>
</dbReference>
<comment type="caution">
    <text evidence="2">The sequence shown here is derived from an EMBL/GenBank/DDBJ whole genome shotgun (WGS) entry which is preliminary data.</text>
</comment>
<accession>A0A2H0NHV6</accession>
<dbReference type="GO" id="GO:0002949">
    <property type="term" value="P:tRNA threonylcarbamoyladenosine modification"/>
    <property type="evidence" value="ECO:0007669"/>
    <property type="project" value="InterPro"/>
</dbReference>
<sequence length="100" mass="11111">MKNKYILYLDTSSSDQVLVALYMQDKKIRELSAGRSFTSQVVLPLIEQILQKEKITPKDICEIKVFEGPGSFTGLRVGAAVANTLSWLLQIPVNGKKGKI</sequence>
<dbReference type="InterPro" id="IPR022496">
    <property type="entry name" value="T6A_TsaB"/>
</dbReference>
<evidence type="ECO:0000313" key="2">
    <source>
        <dbReference type="EMBL" id="PIR08471.1"/>
    </source>
</evidence>
<evidence type="ECO:0000259" key="1">
    <source>
        <dbReference type="Pfam" id="PF00814"/>
    </source>
</evidence>
<feature type="non-terminal residue" evidence="2">
    <location>
        <position position="100"/>
    </location>
</feature>
<name>A0A2H0NHV6_9BACT</name>
<dbReference type="GO" id="GO:0016740">
    <property type="term" value="F:transferase activity"/>
    <property type="evidence" value="ECO:0007669"/>
    <property type="project" value="UniProtKB-KW"/>
</dbReference>
<protein>
    <submittedName>
        <fullName evidence="2">tRNA (Adenosine(37)-N6)-threonylcarbamoyltransferase complex dimerization subunit type 1 TsaB</fullName>
    </submittedName>
</protein>
<dbReference type="InterPro" id="IPR000905">
    <property type="entry name" value="Gcp-like_dom"/>
</dbReference>
<reference evidence="2 3" key="1">
    <citation type="submission" date="2017-09" db="EMBL/GenBank/DDBJ databases">
        <title>Depth-based differentiation of microbial function through sediment-hosted aquifers and enrichment of novel symbionts in the deep terrestrial subsurface.</title>
        <authorList>
            <person name="Probst A.J."/>
            <person name="Ladd B."/>
            <person name="Jarett J.K."/>
            <person name="Geller-Mcgrath D.E."/>
            <person name="Sieber C.M."/>
            <person name="Emerson J.B."/>
            <person name="Anantharaman K."/>
            <person name="Thomas B.C."/>
            <person name="Malmstrom R."/>
            <person name="Stieglmeier M."/>
            <person name="Klingl A."/>
            <person name="Woyke T."/>
            <person name="Ryan C.M."/>
            <person name="Banfield J.F."/>
        </authorList>
    </citation>
    <scope>NUCLEOTIDE SEQUENCE [LARGE SCALE GENOMIC DNA]</scope>
    <source>
        <strain evidence="2">CG11_big_fil_rev_8_21_14_0_20_37_11</strain>
    </source>
</reference>
<evidence type="ECO:0000313" key="3">
    <source>
        <dbReference type="Proteomes" id="UP000230707"/>
    </source>
</evidence>
<dbReference type="InterPro" id="IPR043129">
    <property type="entry name" value="ATPase_NBD"/>
</dbReference>
<gene>
    <name evidence="2" type="primary">tsaB</name>
    <name evidence="2" type="ORF">COV53_02870</name>
</gene>
<dbReference type="Gene3D" id="3.30.420.40">
    <property type="match status" value="1"/>
</dbReference>
<dbReference type="Proteomes" id="UP000230707">
    <property type="component" value="Unassembled WGS sequence"/>
</dbReference>
<dbReference type="Pfam" id="PF00814">
    <property type="entry name" value="TsaD"/>
    <property type="match status" value="1"/>
</dbReference>
<dbReference type="EMBL" id="PCWS01000065">
    <property type="protein sequence ID" value="PIR08471.1"/>
    <property type="molecule type" value="Genomic_DNA"/>
</dbReference>
<feature type="domain" description="Gcp-like" evidence="1">
    <location>
        <begin position="39"/>
        <end position="93"/>
    </location>
</feature>
<dbReference type="AlphaFoldDB" id="A0A2H0NHV6"/>